<name>A0A418WY59_9BURK</name>
<dbReference type="Pfam" id="PF01337">
    <property type="entry name" value="Barstar"/>
    <property type="match status" value="1"/>
</dbReference>
<proteinExistence type="inferred from homology"/>
<comment type="caution">
    <text evidence="3">The sequence shown here is derived from an EMBL/GenBank/DDBJ whole genome shotgun (WGS) entry which is preliminary data.</text>
</comment>
<organism evidence="3 4">
    <name type="scientific">Noviherbaspirillum cavernae</name>
    <dbReference type="NCBI Taxonomy" id="2320862"/>
    <lineage>
        <taxon>Bacteria</taxon>
        <taxon>Pseudomonadati</taxon>
        <taxon>Pseudomonadota</taxon>
        <taxon>Betaproteobacteria</taxon>
        <taxon>Burkholderiales</taxon>
        <taxon>Oxalobacteraceae</taxon>
        <taxon>Noviherbaspirillum</taxon>
    </lineage>
</organism>
<dbReference type="EMBL" id="QYUN01000002">
    <property type="protein sequence ID" value="RJG05168.1"/>
    <property type="molecule type" value="Genomic_DNA"/>
</dbReference>
<comment type="similarity">
    <text evidence="1">Belongs to the barstar family.</text>
</comment>
<dbReference type="Proteomes" id="UP000285190">
    <property type="component" value="Unassembled WGS sequence"/>
</dbReference>
<dbReference type="InterPro" id="IPR035905">
    <property type="entry name" value="Barstar-like_sf"/>
</dbReference>
<reference evidence="3 4" key="1">
    <citation type="submission" date="2018-09" db="EMBL/GenBank/DDBJ databases">
        <authorList>
            <person name="Zhu H."/>
        </authorList>
    </citation>
    <scope>NUCLEOTIDE SEQUENCE [LARGE SCALE GENOMIC DNA]</scope>
    <source>
        <strain evidence="3 4">K2R10-39</strain>
    </source>
</reference>
<evidence type="ECO:0000256" key="1">
    <source>
        <dbReference type="ARBA" id="ARBA00006845"/>
    </source>
</evidence>
<keyword evidence="4" id="KW-1185">Reference proteome</keyword>
<protein>
    <submittedName>
        <fullName evidence="3">Barnase inhibitor</fullName>
    </submittedName>
</protein>
<dbReference type="SUPFAM" id="SSF52038">
    <property type="entry name" value="Barstar-related"/>
    <property type="match status" value="1"/>
</dbReference>
<evidence type="ECO:0000313" key="3">
    <source>
        <dbReference type="EMBL" id="RJG05168.1"/>
    </source>
</evidence>
<dbReference type="RefSeq" id="WP_119736639.1">
    <property type="nucleotide sequence ID" value="NZ_QYUN01000002.1"/>
</dbReference>
<dbReference type="OrthoDB" id="7575400at2"/>
<accession>A0A418WY59</accession>
<evidence type="ECO:0000313" key="4">
    <source>
        <dbReference type="Proteomes" id="UP000285190"/>
    </source>
</evidence>
<dbReference type="Gene3D" id="3.30.370.10">
    <property type="entry name" value="Barstar-like"/>
    <property type="match status" value="1"/>
</dbReference>
<gene>
    <name evidence="3" type="ORF">D3870_03285</name>
</gene>
<sequence>MATVTLDGTAITDWDAFHRQCRTAFGFPDFYGRNMSAWIDCLSGLRDDDGMSGFSLAADEVLHIEVLHSLVLRREAPEILGALEECTAEVNERYTDSGEKTALSLVLR</sequence>
<dbReference type="AlphaFoldDB" id="A0A418WY59"/>
<dbReference type="InterPro" id="IPR000468">
    <property type="entry name" value="Barstar"/>
</dbReference>
<evidence type="ECO:0000259" key="2">
    <source>
        <dbReference type="Pfam" id="PF01337"/>
    </source>
</evidence>
<feature type="domain" description="Barstar (barnase inhibitor)" evidence="2">
    <location>
        <begin position="1"/>
        <end position="103"/>
    </location>
</feature>